<accession>A0ABV2WL92</accession>
<evidence type="ECO:0000313" key="2">
    <source>
        <dbReference type="EMBL" id="MEU1951649.1"/>
    </source>
</evidence>
<protein>
    <submittedName>
        <fullName evidence="2">Uncharacterized protein</fullName>
    </submittedName>
</protein>
<name>A0ABV2WL92_9NOCA</name>
<evidence type="ECO:0000313" key="3">
    <source>
        <dbReference type="Proteomes" id="UP001550628"/>
    </source>
</evidence>
<feature type="region of interest" description="Disordered" evidence="1">
    <location>
        <begin position="1"/>
        <end position="50"/>
    </location>
</feature>
<proteinExistence type="predicted"/>
<organism evidence="2 3">
    <name type="scientific">Nocardia rhamnosiphila</name>
    <dbReference type="NCBI Taxonomy" id="426716"/>
    <lineage>
        <taxon>Bacteria</taxon>
        <taxon>Bacillati</taxon>
        <taxon>Actinomycetota</taxon>
        <taxon>Actinomycetes</taxon>
        <taxon>Mycobacteriales</taxon>
        <taxon>Nocardiaceae</taxon>
        <taxon>Nocardia</taxon>
    </lineage>
</organism>
<comment type="caution">
    <text evidence="2">The sequence shown here is derived from an EMBL/GenBank/DDBJ whole genome shotgun (WGS) entry which is preliminary data.</text>
</comment>
<dbReference type="Proteomes" id="UP001550628">
    <property type="component" value="Unassembled WGS sequence"/>
</dbReference>
<dbReference type="RefSeq" id="WP_356953674.1">
    <property type="nucleotide sequence ID" value="NZ_JBEXYG010000002.1"/>
</dbReference>
<feature type="compositionally biased region" description="Low complexity" evidence="1">
    <location>
        <begin position="37"/>
        <end position="50"/>
    </location>
</feature>
<reference evidence="2 3" key="1">
    <citation type="submission" date="2024-06" db="EMBL/GenBank/DDBJ databases">
        <title>The Natural Products Discovery Center: Release of the First 8490 Sequenced Strains for Exploring Actinobacteria Biosynthetic Diversity.</title>
        <authorList>
            <person name="Kalkreuter E."/>
            <person name="Kautsar S.A."/>
            <person name="Yang D."/>
            <person name="Bader C.D."/>
            <person name="Teijaro C.N."/>
            <person name="Fluegel L."/>
            <person name="Davis C.M."/>
            <person name="Simpson J.R."/>
            <person name="Lauterbach L."/>
            <person name="Steele A.D."/>
            <person name="Gui C."/>
            <person name="Meng S."/>
            <person name="Li G."/>
            <person name="Viehrig K."/>
            <person name="Ye F."/>
            <person name="Su P."/>
            <person name="Kiefer A.F."/>
            <person name="Nichols A."/>
            <person name="Cepeda A.J."/>
            <person name="Yan W."/>
            <person name="Fan B."/>
            <person name="Jiang Y."/>
            <person name="Adhikari A."/>
            <person name="Zheng C.-J."/>
            <person name="Schuster L."/>
            <person name="Cowan T.M."/>
            <person name="Smanski M.J."/>
            <person name="Chevrette M.G."/>
            <person name="De Carvalho L.P.S."/>
            <person name="Shen B."/>
        </authorList>
    </citation>
    <scope>NUCLEOTIDE SEQUENCE [LARGE SCALE GENOMIC DNA]</scope>
    <source>
        <strain evidence="2 3">NPDC019708</strain>
    </source>
</reference>
<evidence type="ECO:0000256" key="1">
    <source>
        <dbReference type="SAM" id="MobiDB-lite"/>
    </source>
</evidence>
<dbReference type="EMBL" id="JBEYBF010000003">
    <property type="protein sequence ID" value="MEU1951649.1"/>
    <property type="molecule type" value="Genomic_DNA"/>
</dbReference>
<sequence>MNDESARALSAPRLGMSPDRRLHDRRTGAFRNGGRRAGLSSLSSQALPFL</sequence>
<gene>
    <name evidence="2" type="ORF">ABZ510_07275</name>
</gene>
<keyword evidence="3" id="KW-1185">Reference proteome</keyword>
<feature type="compositionally biased region" description="Basic and acidic residues" evidence="1">
    <location>
        <begin position="18"/>
        <end position="27"/>
    </location>
</feature>